<dbReference type="InterPro" id="IPR020843">
    <property type="entry name" value="ER"/>
</dbReference>
<keyword evidence="5" id="KW-1185">Reference proteome</keyword>
<dbReference type="InterPro" id="IPR036291">
    <property type="entry name" value="NAD(P)-bd_dom_sf"/>
</dbReference>
<dbReference type="PANTHER" id="PTHR48106:SF5">
    <property type="entry name" value="ZINC-CONTAINING ALCOHOL DEHYDROGENASE"/>
    <property type="match status" value="1"/>
</dbReference>
<dbReference type="InterPro" id="IPR013149">
    <property type="entry name" value="ADH-like_C"/>
</dbReference>
<dbReference type="Gene3D" id="3.90.180.10">
    <property type="entry name" value="Medium-chain alcohol dehydrogenases, catalytic domain"/>
    <property type="match status" value="1"/>
</dbReference>
<proteinExistence type="predicted"/>
<dbReference type="Gene3D" id="3.40.50.720">
    <property type="entry name" value="NAD(P)-binding Rossmann-like Domain"/>
    <property type="match status" value="1"/>
</dbReference>
<dbReference type="Pfam" id="PF00107">
    <property type="entry name" value="ADH_zinc_N"/>
    <property type="match status" value="1"/>
</dbReference>
<dbReference type="Proteomes" id="UP000659223">
    <property type="component" value="Unassembled WGS sequence"/>
</dbReference>
<name>A0ABQ2YLK2_9ACTN</name>
<dbReference type="InterPro" id="IPR013154">
    <property type="entry name" value="ADH-like_N"/>
</dbReference>
<dbReference type="CDD" id="cd08268">
    <property type="entry name" value="MDR2"/>
    <property type="match status" value="1"/>
</dbReference>
<evidence type="ECO:0000256" key="1">
    <source>
        <dbReference type="ARBA" id="ARBA00022857"/>
    </source>
</evidence>
<dbReference type="EMBL" id="BMUT01000007">
    <property type="protein sequence ID" value="GGX86907.1"/>
    <property type="molecule type" value="Genomic_DNA"/>
</dbReference>
<dbReference type="PANTHER" id="PTHR48106">
    <property type="entry name" value="QUINONE OXIDOREDUCTASE PIG3-RELATED"/>
    <property type="match status" value="1"/>
</dbReference>
<reference evidence="5" key="1">
    <citation type="journal article" date="2019" name="Int. J. Syst. Evol. Microbiol.">
        <title>The Global Catalogue of Microorganisms (GCM) 10K type strain sequencing project: providing services to taxonomists for standard genome sequencing and annotation.</title>
        <authorList>
            <consortium name="The Broad Institute Genomics Platform"/>
            <consortium name="The Broad Institute Genome Sequencing Center for Infectious Disease"/>
            <person name="Wu L."/>
            <person name="Ma J."/>
        </authorList>
    </citation>
    <scope>NUCLEOTIDE SEQUENCE [LARGE SCALE GENOMIC DNA]</scope>
    <source>
        <strain evidence="5">JCM 4586</strain>
    </source>
</reference>
<keyword evidence="1" id="KW-0521">NADP</keyword>
<gene>
    <name evidence="4" type="ORF">GCM10010324_35510</name>
</gene>
<dbReference type="SUPFAM" id="SSF50129">
    <property type="entry name" value="GroES-like"/>
    <property type="match status" value="1"/>
</dbReference>
<dbReference type="InterPro" id="IPR011032">
    <property type="entry name" value="GroES-like_sf"/>
</dbReference>
<feature type="domain" description="Enoyl reductase (ER)" evidence="3">
    <location>
        <begin position="36"/>
        <end position="350"/>
    </location>
</feature>
<protein>
    <submittedName>
        <fullName evidence="4">Alcohol dehydrogenase</fullName>
    </submittedName>
</protein>
<keyword evidence="2" id="KW-0560">Oxidoreductase</keyword>
<dbReference type="Pfam" id="PF08240">
    <property type="entry name" value="ADH_N"/>
    <property type="match status" value="1"/>
</dbReference>
<sequence length="352" mass="36624">MTTSSVHKAVTENVTKDVAKDIAKDVTKAVLFHELGGPEVLRIEEVPLAQPGPGEVLFRVEAIGLNRGEALFRAGRYYYQPTLPGSRLGYEAAGVVESVGEGVTGFSPGDAVMSVPTFDFGVHGVYGERVVLPEASLVRRPEGADAVTSAAMWLTYSTAYGGMVETGGLAPGDHVVITAASSGVGTAAIQTALRIGAVPIAVTRGDAKRERLLELGAAHVISAGSEDLVKEVKRITGGRGADLAFDAVGGPGFAALGDALVPGGTAVIYGTLDRRPVQLSLNWPLSVHGYSNGDHSRDADYRRRSAAFIGTGLASGALAPVIAETFDGLERITDAHRLMDSSTFTGKIVVKV</sequence>
<organism evidence="4 5">
    <name type="scientific">Streptomyces hiroshimensis</name>
    <dbReference type="NCBI Taxonomy" id="66424"/>
    <lineage>
        <taxon>Bacteria</taxon>
        <taxon>Bacillati</taxon>
        <taxon>Actinomycetota</taxon>
        <taxon>Actinomycetes</taxon>
        <taxon>Kitasatosporales</taxon>
        <taxon>Streptomycetaceae</taxon>
        <taxon>Streptomyces</taxon>
    </lineage>
</organism>
<dbReference type="RefSeq" id="WP_190022671.1">
    <property type="nucleotide sequence ID" value="NZ_BMUT01000007.1"/>
</dbReference>
<comment type="caution">
    <text evidence="4">The sequence shown here is derived from an EMBL/GenBank/DDBJ whole genome shotgun (WGS) entry which is preliminary data.</text>
</comment>
<evidence type="ECO:0000259" key="3">
    <source>
        <dbReference type="SMART" id="SM00829"/>
    </source>
</evidence>
<dbReference type="SUPFAM" id="SSF51735">
    <property type="entry name" value="NAD(P)-binding Rossmann-fold domains"/>
    <property type="match status" value="1"/>
</dbReference>
<evidence type="ECO:0000256" key="2">
    <source>
        <dbReference type="ARBA" id="ARBA00023002"/>
    </source>
</evidence>
<accession>A0ABQ2YLK2</accession>
<dbReference type="SMART" id="SM00829">
    <property type="entry name" value="PKS_ER"/>
    <property type="match status" value="1"/>
</dbReference>
<evidence type="ECO:0000313" key="4">
    <source>
        <dbReference type="EMBL" id="GGX86907.1"/>
    </source>
</evidence>
<evidence type="ECO:0000313" key="5">
    <source>
        <dbReference type="Proteomes" id="UP000659223"/>
    </source>
</evidence>